<dbReference type="Proteomes" id="UP000663879">
    <property type="component" value="Unassembled WGS sequence"/>
</dbReference>
<accession>A0A814BG86</accession>
<keyword evidence="1" id="KW-0812">Transmembrane</keyword>
<feature type="transmembrane region" description="Helical" evidence="1">
    <location>
        <begin position="6"/>
        <end position="29"/>
    </location>
</feature>
<sequence length="66" mass="7548">MLNDKDLALAVLGPLFGTLFITSMLYCLFHEFICVKFKKNSKNVTNNNSKEKEALNSNEKCHIIRV</sequence>
<dbReference type="AlphaFoldDB" id="A0A814BG86"/>
<organism evidence="2 3">
    <name type="scientific">Brachionus calyciflorus</name>
    <dbReference type="NCBI Taxonomy" id="104777"/>
    <lineage>
        <taxon>Eukaryota</taxon>
        <taxon>Metazoa</taxon>
        <taxon>Spiralia</taxon>
        <taxon>Gnathifera</taxon>
        <taxon>Rotifera</taxon>
        <taxon>Eurotatoria</taxon>
        <taxon>Monogononta</taxon>
        <taxon>Pseudotrocha</taxon>
        <taxon>Ploima</taxon>
        <taxon>Brachionidae</taxon>
        <taxon>Brachionus</taxon>
    </lineage>
</organism>
<evidence type="ECO:0000256" key="1">
    <source>
        <dbReference type="SAM" id="Phobius"/>
    </source>
</evidence>
<comment type="caution">
    <text evidence="2">The sequence shown here is derived from an EMBL/GenBank/DDBJ whole genome shotgun (WGS) entry which is preliminary data.</text>
</comment>
<gene>
    <name evidence="2" type="ORF">OXX778_LOCUS12720</name>
</gene>
<reference evidence="2" key="1">
    <citation type="submission" date="2021-02" db="EMBL/GenBank/DDBJ databases">
        <authorList>
            <person name="Nowell W R."/>
        </authorList>
    </citation>
    <scope>NUCLEOTIDE SEQUENCE</scope>
    <source>
        <strain evidence="2">Ploen Becks lab</strain>
    </source>
</reference>
<evidence type="ECO:0000313" key="3">
    <source>
        <dbReference type="Proteomes" id="UP000663879"/>
    </source>
</evidence>
<evidence type="ECO:0000313" key="2">
    <source>
        <dbReference type="EMBL" id="CAF0927470.1"/>
    </source>
</evidence>
<protein>
    <submittedName>
        <fullName evidence="2">Uncharacterized protein</fullName>
    </submittedName>
</protein>
<proteinExistence type="predicted"/>
<keyword evidence="3" id="KW-1185">Reference proteome</keyword>
<name>A0A814BG86_9BILA</name>
<keyword evidence="1" id="KW-0472">Membrane</keyword>
<keyword evidence="1" id="KW-1133">Transmembrane helix</keyword>
<dbReference type="EMBL" id="CAJNOC010002342">
    <property type="protein sequence ID" value="CAF0927470.1"/>
    <property type="molecule type" value="Genomic_DNA"/>
</dbReference>